<dbReference type="Proteomes" id="UP000190341">
    <property type="component" value="Unassembled WGS sequence"/>
</dbReference>
<reference evidence="1 2" key="1">
    <citation type="submission" date="2017-02" db="EMBL/GenBank/DDBJ databases">
        <authorList>
            <person name="Peterson S.W."/>
        </authorList>
    </citation>
    <scope>NUCLEOTIDE SEQUENCE [LARGE SCALE GENOMIC DNA]</scope>
    <source>
        <strain evidence="1 2">P15</strain>
    </source>
</reference>
<dbReference type="AlphaFoldDB" id="A0A1T5LDR7"/>
<accession>A0A1T5LDR7</accession>
<organism evidence="1 2">
    <name type="scientific">Pseudoxanthomonas indica</name>
    <dbReference type="NCBI Taxonomy" id="428993"/>
    <lineage>
        <taxon>Bacteria</taxon>
        <taxon>Pseudomonadati</taxon>
        <taxon>Pseudomonadota</taxon>
        <taxon>Gammaproteobacteria</taxon>
        <taxon>Lysobacterales</taxon>
        <taxon>Lysobacteraceae</taxon>
        <taxon>Pseudoxanthomonas</taxon>
    </lineage>
</organism>
<evidence type="ECO:0000313" key="1">
    <source>
        <dbReference type="EMBL" id="SKC73835.1"/>
    </source>
</evidence>
<keyword evidence="2" id="KW-1185">Reference proteome</keyword>
<name>A0A1T5LDR7_9GAMM</name>
<protein>
    <submittedName>
        <fullName evidence="1">Uncharacterized protein</fullName>
    </submittedName>
</protein>
<gene>
    <name evidence="1" type="ORF">SAMN06296058_2323</name>
</gene>
<sequence length="255" mass="28184">MATGSFPENPGSRKAILILQQHDLEKCAYEPGAAQSLFDEEAYVLEYPLRPQGGVSTALENIVDANLARPGTVLVQSPFDSNTYEEASLAPQRFALAKHMYFSTLCMHLGAKEVTVEQIDLRTSSGKTSVDVKGERLGGSAQATVDAENLETFRAQMNLHDVFTGGPADIVAADRLLRRTGLLNDPNMRTLIEMRRDGANQLKSRKLVLNLSSEAKSNLNVVGRLKVPNFVKLSVEFDRVIKEQHEYTLTVFVKF</sequence>
<dbReference type="STRING" id="428993.SAMN06296058_2323"/>
<evidence type="ECO:0000313" key="2">
    <source>
        <dbReference type="Proteomes" id="UP000190341"/>
    </source>
</evidence>
<dbReference type="EMBL" id="FUZV01000002">
    <property type="protein sequence ID" value="SKC73835.1"/>
    <property type="molecule type" value="Genomic_DNA"/>
</dbReference>
<proteinExistence type="predicted"/>